<organism evidence="6 7">
    <name type="scientific">Actinokineospora diospyrosa</name>
    <dbReference type="NCBI Taxonomy" id="103728"/>
    <lineage>
        <taxon>Bacteria</taxon>
        <taxon>Bacillati</taxon>
        <taxon>Actinomycetota</taxon>
        <taxon>Actinomycetes</taxon>
        <taxon>Pseudonocardiales</taxon>
        <taxon>Pseudonocardiaceae</taxon>
        <taxon>Actinokineospora</taxon>
    </lineage>
</organism>
<comment type="similarity">
    <text evidence="1">Belongs to the LysR transcriptional regulatory family.</text>
</comment>
<dbReference type="GO" id="GO:0003677">
    <property type="term" value="F:DNA binding"/>
    <property type="evidence" value="ECO:0007669"/>
    <property type="project" value="UniProtKB-KW"/>
</dbReference>
<dbReference type="SUPFAM" id="SSF46785">
    <property type="entry name" value="Winged helix' DNA-binding domain"/>
    <property type="match status" value="1"/>
</dbReference>
<dbReference type="InterPro" id="IPR000847">
    <property type="entry name" value="LysR_HTH_N"/>
</dbReference>
<feature type="domain" description="HTH lysR-type" evidence="5">
    <location>
        <begin position="3"/>
        <end position="60"/>
    </location>
</feature>
<accession>A0ABT1INL8</accession>
<protein>
    <submittedName>
        <fullName evidence="6">DNA-binding transcriptional regulator, LysR family</fullName>
    </submittedName>
</protein>
<evidence type="ECO:0000256" key="3">
    <source>
        <dbReference type="ARBA" id="ARBA00023125"/>
    </source>
</evidence>
<dbReference type="PANTHER" id="PTHR30346">
    <property type="entry name" value="TRANSCRIPTIONAL DUAL REGULATOR HCAR-RELATED"/>
    <property type="match status" value="1"/>
</dbReference>
<dbReference type="RefSeq" id="WP_253891603.1">
    <property type="nucleotide sequence ID" value="NZ_BAAAVB010000006.1"/>
</dbReference>
<keyword evidence="3 6" id="KW-0238">DNA-binding</keyword>
<dbReference type="InterPro" id="IPR036390">
    <property type="entry name" value="WH_DNA-bd_sf"/>
</dbReference>
<evidence type="ECO:0000256" key="4">
    <source>
        <dbReference type="ARBA" id="ARBA00023163"/>
    </source>
</evidence>
<sequence>MELELRHLRTICVIAETGSLTKAATVLGLSQPALTARLRRVETEIGAALFARGPRGVVPTVVGQFVLSRSRSILHSVADLHDGAARYFDATAPVIALGGAVGSVSVGLAERMVESLTGVEVRLTMEYSPRLLWDLIAAGRLDVVATVDYPGHELSSTADIECVTIAHEPIFVALAASDPLACRDEIALPELANRTWVMTPSDGAGWPDCFHVVCEHAGFTPRVRYTSPSTESIRDLVAGNRAVTACQAVYRGGDGVVVRPLTGSPVEMRHILAYRREGPVVEHMAAVTEFAMQAYWAYAKQYSHHFDTLRHRAQLVH</sequence>
<dbReference type="EMBL" id="JAMTCO010000022">
    <property type="protein sequence ID" value="MCP2274270.1"/>
    <property type="molecule type" value="Genomic_DNA"/>
</dbReference>
<evidence type="ECO:0000313" key="7">
    <source>
        <dbReference type="Proteomes" id="UP001205185"/>
    </source>
</evidence>
<proteinExistence type="inferred from homology"/>
<keyword evidence="2" id="KW-0805">Transcription regulation</keyword>
<dbReference type="InterPro" id="IPR036388">
    <property type="entry name" value="WH-like_DNA-bd_sf"/>
</dbReference>
<dbReference type="SUPFAM" id="SSF53850">
    <property type="entry name" value="Periplasmic binding protein-like II"/>
    <property type="match status" value="1"/>
</dbReference>
<dbReference type="Pfam" id="PF00126">
    <property type="entry name" value="HTH_1"/>
    <property type="match status" value="1"/>
</dbReference>
<dbReference type="Gene3D" id="3.40.190.290">
    <property type="match status" value="1"/>
</dbReference>
<dbReference type="PANTHER" id="PTHR30346:SF30">
    <property type="entry name" value="SMALL NEUTRAL PROTEASE REGULATORY PROTEIN"/>
    <property type="match status" value="1"/>
</dbReference>
<dbReference type="Gene3D" id="1.10.10.10">
    <property type="entry name" value="Winged helix-like DNA-binding domain superfamily/Winged helix DNA-binding domain"/>
    <property type="match status" value="1"/>
</dbReference>
<gene>
    <name evidence="6" type="ORF">LV75_006804</name>
</gene>
<dbReference type="CDD" id="cd08414">
    <property type="entry name" value="PBP2_LTTR_aromatics_like"/>
    <property type="match status" value="1"/>
</dbReference>
<dbReference type="Pfam" id="PF03466">
    <property type="entry name" value="LysR_substrate"/>
    <property type="match status" value="1"/>
</dbReference>
<evidence type="ECO:0000256" key="2">
    <source>
        <dbReference type="ARBA" id="ARBA00023015"/>
    </source>
</evidence>
<dbReference type="Proteomes" id="UP001205185">
    <property type="component" value="Unassembled WGS sequence"/>
</dbReference>
<comment type="caution">
    <text evidence="6">The sequence shown here is derived from an EMBL/GenBank/DDBJ whole genome shotgun (WGS) entry which is preliminary data.</text>
</comment>
<dbReference type="InterPro" id="IPR005119">
    <property type="entry name" value="LysR_subst-bd"/>
</dbReference>
<evidence type="ECO:0000313" key="6">
    <source>
        <dbReference type="EMBL" id="MCP2274270.1"/>
    </source>
</evidence>
<keyword evidence="7" id="KW-1185">Reference proteome</keyword>
<reference evidence="6 7" key="1">
    <citation type="submission" date="2022-06" db="EMBL/GenBank/DDBJ databases">
        <title>Genomic Encyclopedia of Archaeal and Bacterial Type Strains, Phase II (KMG-II): from individual species to whole genera.</title>
        <authorList>
            <person name="Goeker M."/>
        </authorList>
    </citation>
    <scope>NUCLEOTIDE SEQUENCE [LARGE SCALE GENOMIC DNA]</scope>
    <source>
        <strain evidence="6 7">DSM 44255</strain>
    </source>
</reference>
<evidence type="ECO:0000256" key="1">
    <source>
        <dbReference type="ARBA" id="ARBA00009437"/>
    </source>
</evidence>
<dbReference type="PROSITE" id="PS50931">
    <property type="entry name" value="HTH_LYSR"/>
    <property type="match status" value="1"/>
</dbReference>
<name>A0ABT1INL8_9PSEU</name>
<keyword evidence="4" id="KW-0804">Transcription</keyword>
<dbReference type="PRINTS" id="PR00039">
    <property type="entry name" value="HTHLYSR"/>
</dbReference>
<evidence type="ECO:0000259" key="5">
    <source>
        <dbReference type="PROSITE" id="PS50931"/>
    </source>
</evidence>